<reference evidence="1 2" key="1">
    <citation type="submission" date="2019-02" db="EMBL/GenBank/DDBJ databases">
        <title>Deep-cultivation of Planctomycetes and their phenomic and genomic characterization uncovers novel biology.</title>
        <authorList>
            <person name="Wiegand S."/>
            <person name="Jogler M."/>
            <person name="Boedeker C."/>
            <person name="Pinto D."/>
            <person name="Vollmers J."/>
            <person name="Rivas-Marin E."/>
            <person name="Kohn T."/>
            <person name="Peeters S.H."/>
            <person name="Heuer A."/>
            <person name="Rast P."/>
            <person name="Oberbeckmann S."/>
            <person name="Bunk B."/>
            <person name="Jeske O."/>
            <person name="Meyerdierks A."/>
            <person name="Storesund J.E."/>
            <person name="Kallscheuer N."/>
            <person name="Luecker S."/>
            <person name="Lage O.M."/>
            <person name="Pohl T."/>
            <person name="Merkel B.J."/>
            <person name="Hornburger P."/>
            <person name="Mueller R.-W."/>
            <person name="Bruemmer F."/>
            <person name="Labrenz M."/>
            <person name="Spormann A.M."/>
            <person name="Op den Camp H."/>
            <person name="Overmann J."/>
            <person name="Amann R."/>
            <person name="Jetten M.S.M."/>
            <person name="Mascher T."/>
            <person name="Medema M.H."/>
            <person name="Devos D.P."/>
            <person name="Kaster A.-K."/>
            <person name="Ovreas L."/>
            <person name="Rohde M."/>
            <person name="Galperin M.Y."/>
            <person name="Jogler C."/>
        </authorList>
    </citation>
    <scope>NUCLEOTIDE SEQUENCE [LARGE SCALE GENOMIC DNA]</scope>
    <source>
        <strain evidence="1 2">Pan189</strain>
    </source>
</reference>
<name>A0A517R3D1_9PLAN</name>
<accession>A0A517R3D1</accession>
<dbReference type="EMBL" id="CP036268">
    <property type="protein sequence ID" value="QDT38399.1"/>
    <property type="molecule type" value="Genomic_DNA"/>
</dbReference>
<gene>
    <name evidence="1" type="ORF">Pan189_27920</name>
</gene>
<sequence length="54" mass="6336">MWKLLKRYHRLVRWAARPLSKFRPQILPGSELELVVFGLHMVIGVGHLVLLFRG</sequence>
<proteinExistence type="predicted"/>
<organism evidence="1 2">
    <name type="scientific">Stratiformator vulcanicus</name>
    <dbReference type="NCBI Taxonomy" id="2527980"/>
    <lineage>
        <taxon>Bacteria</taxon>
        <taxon>Pseudomonadati</taxon>
        <taxon>Planctomycetota</taxon>
        <taxon>Planctomycetia</taxon>
        <taxon>Planctomycetales</taxon>
        <taxon>Planctomycetaceae</taxon>
        <taxon>Stratiformator</taxon>
    </lineage>
</organism>
<dbReference type="RefSeq" id="WP_310820467.1">
    <property type="nucleotide sequence ID" value="NZ_CP036268.1"/>
</dbReference>
<evidence type="ECO:0000313" key="1">
    <source>
        <dbReference type="EMBL" id="QDT38399.1"/>
    </source>
</evidence>
<keyword evidence="2" id="KW-1185">Reference proteome</keyword>
<evidence type="ECO:0000313" key="2">
    <source>
        <dbReference type="Proteomes" id="UP000317318"/>
    </source>
</evidence>
<dbReference type="KEGG" id="svp:Pan189_27920"/>
<dbReference type="Proteomes" id="UP000317318">
    <property type="component" value="Chromosome"/>
</dbReference>
<protein>
    <submittedName>
        <fullName evidence="1">Uncharacterized protein</fullName>
    </submittedName>
</protein>
<dbReference type="AlphaFoldDB" id="A0A517R3D1"/>